<evidence type="ECO:0000256" key="6">
    <source>
        <dbReference type="ARBA" id="ARBA00022679"/>
    </source>
</evidence>
<comment type="catalytic activity">
    <reaction evidence="10">
        <text>adenylyl-molybdopterin + molybdate = Mo-molybdopterin + AMP + H(+)</text>
        <dbReference type="Rhea" id="RHEA:35047"/>
        <dbReference type="ChEBI" id="CHEBI:15378"/>
        <dbReference type="ChEBI" id="CHEBI:36264"/>
        <dbReference type="ChEBI" id="CHEBI:62727"/>
        <dbReference type="ChEBI" id="CHEBI:71302"/>
        <dbReference type="ChEBI" id="CHEBI:456215"/>
        <dbReference type="EC" id="2.10.1.1"/>
    </reaction>
</comment>
<dbReference type="Gene3D" id="3.90.105.10">
    <property type="entry name" value="Molybdopterin biosynthesis moea protein, domain 2"/>
    <property type="match status" value="1"/>
</dbReference>
<dbReference type="Gene3D" id="2.40.340.10">
    <property type="entry name" value="MoeA, C-terminal, domain IV"/>
    <property type="match status" value="1"/>
</dbReference>
<sequence>MPAALVPVADHVAQVLTLADGRTPAVETVALDDAPGRVLAADLLARVAVPPFDNSAMDGFAVRRADLLTATAQAPRALDVVADLPAGSAAQPHVGPGQAARIMTGAPVPPGADAVVPVELTVTGTFAGGGDTVRVEVVAAPAEGAHVRRAADDVAPGDVVIVAGMRLTARHASAAASVGYATLDVVRRPRVHVLSTGAELRAPGEPLEHGQIPDSNSTLLAGLARAAGADVHRVGAVADDPAALRAVLETAAADADLIVTSGGVSAGAHDVVKELLSAPGPDGAPAVTFTKVAMQPGKPQGYGRVHGTPIVTLPGNPVSVFVSFEVVVRPLLRALLGQEPHAPARHVVAATGWRSPAGRTQHVPVVVDDDGVRPATSGGSGSHLVASLALAEALAVVPADVDEVRPGDVLTLLEIDR</sequence>
<dbReference type="Gene3D" id="2.170.190.11">
    <property type="entry name" value="Molybdopterin biosynthesis moea protein, domain 3"/>
    <property type="match status" value="1"/>
</dbReference>
<comment type="function">
    <text evidence="2 11">Catalyzes the insertion of molybdate into adenylated molybdopterin with the concomitant release of AMP.</text>
</comment>
<dbReference type="CDD" id="cd00887">
    <property type="entry name" value="MoeA"/>
    <property type="match status" value="1"/>
</dbReference>
<keyword evidence="6 11" id="KW-0808">Transferase</keyword>
<comment type="similarity">
    <text evidence="4 11">Belongs to the MoeA family.</text>
</comment>
<accession>A0A9X5IR57</accession>
<dbReference type="InterPro" id="IPR036425">
    <property type="entry name" value="MoaB/Mog-like_dom_sf"/>
</dbReference>
<dbReference type="SUPFAM" id="SSF63867">
    <property type="entry name" value="MoeA C-terminal domain-like"/>
    <property type="match status" value="1"/>
</dbReference>
<dbReference type="EMBL" id="JAAXOW010000001">
    <property type="protein sequence ID" value="NKX92644.1"/>
    <property type="molecule type" value="Genomic_DNA"/>
</dbReference>
<keyword evidence="7 11" id="KW-0479">Metal-binding</keyword>
<evidence type="ECO:0000259" key="12">
    <source>
        <dbReference type="SMART" id="SM00852"/>
    </source>
</evidence>
<dbReference type="GO" id="GO:0005829">
    <property type="term" value="C:cytosol"/>
    <property type="evidence" value="ECO:0007669"/>
    <property type="project" value="TreeGrafter"/>
</dbReference>
<dbReference type="FunFam" id="2.170.190.11:FF:000001">
    <property type="entry name" value="Molybdopterin molybdenumtransferase"/>
    <property type="match status" value="1"/>
</dbReference>
<dbReference type="Gene3D" id="3.40.980.10">
    <property type="entry name" value="MoaB/Mog-like domain"/>
    <property type="match status" value="1"/>
</dbReference>
<evidence type="ECO:0000313" key="13">
    <source>
        <dbReference type="EMBL" id="NKX92644.1"/>
    </source>
</evidence>
<dbReference type="GO" id="GO:0061599">
    <property type="term" value="F:molybdopterin molybdotransferase activity"/>
    <property type="evidence" value="ECO:0007669"/>
    <property type="project" value="UniProtKB-UniRule"/>
</dbReference>
<comment type="caution">
    <text evidence="13">The sequence shown here is derived from an EMBL/GenBank/DDBJ whole genome shotgun (WGS) entry which is preliminary data.</text>
</comment>
<dbReference type="SMART" id="SM00852">
    <property type="entry name" value="MoCF_biosynth"/>
    <property type="match status" value="1"/>
</dbReference>
<dbReference type="InterPro" id="IPR001453">
    <property type="entry name" value="MoaB/Mog_dom"/>
</dbReference>
<evidence type="ECO:0000256" key="8">
    <source>
        <dbReference type="ARBA" id="ARBA00022842"/>
    </source>
</evidence>
<keyword evidence="9 11" id="KW-0501">Molybdenum cofactor biosynthesis</keyword>
<dbReference type="SUPFAM" id="SSF53218">
    <property type="entry name" value="Molybdenum cofactor biosynthesis proteins"/>
    <property type="match status" value="1"/>
</dbReference>
<organism evidence="13 14">
    <name type="scientific">Sanguibacter hominis ATCC BAA-789</name>
    <dbReference type="NCBI Taxonomy" id="1312740"/>
    <lineage>
        <taxon>Bacteria</taxon>
        <taxon>Bacillati</taxon>
        <taxon>Actinomycetota</taxon>
        <taxon>Actinomycetes</taxon>
        <taxon>Micrococcales</taxon>
        <taxon>Sanguibacteraceae</taxon>
        <taxon>Sanguibacter</taxon>
    </lineage>
</organism>
<evidence type="ECO:0000256" key="5">
    <source>
        <dbReference type="ARBA" id="ARBA00022505"/>
    </source>
</evidence>
<keyword evidence="8 11" id="KW-0460">Magnesium</keyword>
<evidence type="ECO:0000256" key="11">
    <source>
        <dbReference type="RuleBase" id="RU365090"/>
    </source>
</evidence>
<comment type="cofactor">
    <cofactor evidence="1 11">
        <name>Mg(2+)</name>
        <dbReference type="ChEBI" id="CHEBI:18420"/>
    </cofactor>
</comment>
<evidence type="ECO:0000256" key="7">
    <source>
        <dbReference type="ARBA" id="ARBA00022723"/>
    </source>
</evidence>
<evidence type="ECO:0000256" key="1">
    <source>
        <dbReference type="ARBA" id="ARBA00001946"/>
    </source>
</evidence>
<dbReference type="RefSeq" id="WP_168446659.1">
    <property type="nucleotide sequence ID" value="NZ_JAAXOW010000001.1"/>
</dbReference>
<dbReference type="PANTHER" id="PTHR10192:SF5">
    <property type="entry name" value="GEPHYRIN"/>
    <property type="match status" value="1"/>
</dbReference>
<dbReference type="Pfam" id="PF03453">
    <property type="entry name" value="MoeA_N"/>
    <property type="match status" value="1"/>
</dbReference>
<evidence type="ECO:0000256" key="2">
    <source>
        <dbReference type="ARBA" id="ARBA00002901"/>
    </source>
</evidence>
<name>A0A9X5IR57_9MICO</name>
<dbReference type="PANTHER" id="PTHR10192">
    <property type="entry name" value="MOLYBDOPTERIN BIOSYNTHESIS PROTEIN"/>
    <property type="match status" value="1"/>
</dbReference>
<feature type="domain" description="MoaB/Mog" evidence="12">
    <location>
        <begin position="192"/>
        <end position="334"/>
    </location>
</feature>
<dbReference type="InterPro" id="IPR036135">
    <property type="entry name" value="MoeA_linker/N_sf"/>
</dbReference>
<evidence type="ECO:0000256" key="9">
    <source>
        <dbReference type="ARBA" id="ARBA00023150"/>
    </source>
</evidence>
<evidence type="ECO:0000256" key="4">
    <source>
        <dbReference type="ARBA" id="ARBA00010763"/>
    </source>
</evidence>
<dbReference type="InterPro" id="IPR038987">
    <property type="entry name" value="MoeA-like"/>
</dbReference>
<proteinExistence type="inferred from homology"/>
<dbReference type="SUPFAM" id="SSF63882">
    <property type="entry name" value="MoeA N-terminal region -like"/>
    <property type="match status" value="1"/>
</dbReference>
<dbReference type="InterPro" id="IPR005111">
    <property type="entry name" value="MoeA_C_domain_IV"/>
</dbReference>
<dbReference type="Pfam" id="PF00994">
    <property type="entry name" value="MoCF_biosynth"/>
    <property type="match status" value="1"/>
</dbReference>
<reference evidence="13 14" key="1">
    <citation type="submission" date="2020-04" db="EMBL/GenBank/DDBJ databases">
        <title>MicrobeNet Type strains.</title>
        <authorList>
            <person name="Nicholson A.C."/>
        </authorList>
    </citation>
    <scope>NUCLEOTIDE SEQUENCE [LARGE SCALE GENOMIC DNA]</scope>
    <source>
        <strain evidence="13 14">ATCC BAA-789</strain>
    </source>
</reference>
<dbReference type="NCBIfam" id="TIGR00177">
    <property type="entry name" value="molyb_syn"/>
    <property type="match status" value="1"/>
</dbReference>
<dbReference type="FunFam" id="3.40.980.10:FF:000004">
    <property type="entry name" value="Molybdopterin molybdenumtransferase"/>
    <property type="match status" value="1"/>
</dbReference>
<evidence type="ECO:0000256" key="3">
    <source>
        <dbReference type="ARBA" id="ARBA00005046"/>
    </source>
</evidence>
<keyword evidence="14" id="KW-1185">Reference proteome</keyword>
<dbReference type="AlphaFoldDB" id="A0A9X5IR57"/>
<protein>
    <recommendedName>
        <fullName evidence="11">Molybdopterin molybdenumtransferase</fullName>
        <ecNumber evidence="11">2.10.1.1</ecNumber>
    </recommendedName>
</protein>
<dbReference type="Proteomes" id="UP000774283">
    <property type="component" value="Unassembled WGS sequence"/>
</dbReference>
<evidence type="ECO:0000256" key="10">
    <source>
        <dbReference type="ARBA" id="ARBA00047317"/>
    </source>
</evidence>
<dbReference type="GO" id="GO:0006777">
    <property type="term" value="P:Mo-molybdopterin cofactor biosynthetic process"/>
    <property type="evidence" value="ECO:0007669"/>
    <property type="project" value="UniProtKB-UniRule"/>
</dbReference>
<dbReference type="NCBIfam" id="NF045515">
    <property type="entry name" value="Glp_gephyrin"/>
    <property type="match status" value="1"/>
</dbReference>
<dbReference type="Pfam" id="PF03454">
    <property type="entry name" value="MoeA_C"/>
    <property type="match status" value="1"/>
</dbReference>
<dbReference type="GO" id="GO:0046872">
    <property type="term" value="F:metal ion binding"/>
    <property type="evidence" value="ECO:0007669"/>
    <property type="project" value="UniProtKB-UniRule"/>
</dbReference>
<comment type="pathway">
    <text evidence="3 11">Cofactor biosynthesis; molybdopterin biosynthesis.</text>
</comment>
<evidence type="ECO:0000313" key="14">
    <source>
        <dbReference type="Proteomes" id="UP000774283"/>
    </source>
</evidence>
<gene>
    <name evidence="13" type="ORF">HF995_05045</name>
</gene>
<keyword evidence="5 11" id="KW-0500">Molybdenum</keyword>
<dbReference type="EC" id="2.10.1.1" evidence="11"/>
<dbReference type="InterPro" id="IPR005110">
    <property type="entry name" value="MoeA_linker/N"/>
</dbReference>
<dbReference type="InterPro" id="IPR036688">
    <property type="entry name" value="MoeA_C_domain_IV_sf"/>
</dbReference>